<feature type="repeat" description="TPR" evidence="1">
    <location>
        <begin position="411"/>
        <end position="444"/>
    </location>
</feature>
<dbReference type="InterPro" id="IPR003347">
    <property type="entry name" value="JmjC_dom"/>
</dbReference>
<dbReference type="InterPro" id="IPR011990">
    <property type="entry name" value="TPR-like_helical_dom_sf"/>
</dbReference>
<dbReference type="SUPFAM" id="SSF51197">
    <property type="entry name" value="Clavaminate synthase-like"/>
    <property type="match status" value="1"/>
</dbReference>
<dbReference type="SUPFAM" id="SSF48452">
    <property type="entry name" value="TPR-like"/>
    <property type="match status" value="1"/>
</dbReference>
<dbReference type="SMART" id="SM00558">
    <property type="entry name" value="JmjC"/>
    <property type="match status" value="1"/>
</dbReference>
<dbReference type="PROSITE" id="PS50293">
    <property type="entry name" value="TPR_REGION"/>
    <property type="match status" value="1"/>
</dbReference>
<dbReference type="Gene3D" id="1.25.40.10">
    <property type="entry name" value="Tetratricopeptide repeat domain"/>
    <property type="match status" value="1"/>
</dbReference>
<feature type="compositionally biased region" description="Basic residues" evidence="2">
    <location>
        <begin position="1"/>
        <end position="13"/>
    </location>
</feature>
<dbReference type="EMBL" id="BLXT01007619">
    <property type="protein sequence ID" value="GFO40495.1"/>
    <property type="molecule type" value="Genomic_DNA"/>
</dbReference>
<evidence type="ECO:0000256" key="1">
    <source>
        <dbReference type="PROSITE-ProRule" id="PRU00339"/>
    </source>
</evidence>
<evidence type="ECO:0000313" key="6">
    <source>
        <dbReference type="Proteomes" id="UP000735302"/>
    </source>
</evidence>
<feature type="compositionally biased region" description="Low complexity" evidence="2">
    <location>
        <begin position="23"/>
        <end position="32"/>
    </location>
</feature>
<dbReference type="InterPro" id="IPR050910">
    <property type="entry name" value="JMJD6_ArgDemeth/LysHydrox"/>
</dbReference>
<dbReference type="PROSITE" id="PS50005">
    <property type="entry name" value="TPR"/>
    <property type="match status" value="2"/>
</dbReference>
<evidence type="ECO:0000256" key="2">
    <source>
        <dbReference type="SAM" id="MobiDB-lite"/>
    </source>
</evidence>
<proteinExistence type="predicted"/>
<keyword evidence="3" id="KW-0472">Membrane</keyword>
<dbReference type="Gene3D" id="2.60.120.650">
    <property type="entry name" value="Cupin"/>
    <property type="match status" value="1"/>
</dbReference>
<dbReference type="SMART" id="SM00028">
    <property type="entry name" value="TPR"/>
    <property type="match status" value="3"/>
</dbReference>
<organism evidence="5 6">
    <name type="scientific">Plakobranchus ocellatus</name>
    <dbReference type="NCBI Taxonomy" id="259542"/>
    <lineage>
        <taxon>Eukaryota</taxon>
        <taxon>Metazoa</taxon>
        <taxon>Spiralia</taxon>
        <taxon>Lophotrochozoa</taxon>
        <taxon>Mollusca</taxon>
        <taxon>Gastropoda</taxon>
        <taxon>Heterobranchia</taxon>
        <taxon>Euthyneura</taxon>
        <taxon>Panpulmonata</taxon>
        <taxon>Sacoglossa</taxon>
        <taxon>Placobranchoidea</taxon>
        <taxon>Plakobranchidae</taxon>
        <taxon>Plakobranchus</taxon>
    </lineage>
</organism>
<dbReference type="Pfam" id="PF13181">
    <property type="entry name" value="TPR_8"/>
    <property type="match status" value="2"/>
</dbReference>
<gene>
    <name evidence="5" type="ORF">PoB_006700000</name>
</gene>
<dbReference type="Proteomes" id="UP000735302">
    <property type="component" value="Unassembled WGS sequence"/>
</dbReference>
<protein>
    <submittedName>
        <fullName evidence="5">Bifunctional arginine demethylase and lysyl-hydroxylase jmjd6</fullName>
    </submittedName>
</protein>
<keyword evidence="1" id="KW-0802">TPR repeat</keyword>
<accession>A0AAV4D8P3</accession>
<dbReference type="GO" id="GO:0000987">
    <property type="term" value="F:cis-regulatory region sequence-specific DNA binding"/>
    <property type="evidence" value="ECO:0007669"/>
    <property type="project" value="TreeGrafter"/>
</dbReference>
<keyword evidence="3" id="KW-1133">Transmembrane helix</keyword>
<comment type="caution">
    <text evidence="5">The sequence shown here is derived from an EMBL/GenBank/DDBJ whole genome shotgun (WGS) entry which is preliminary data.</text>
</comment>
<feature type="repeat" description="TPR" evidence="1">
    <location>
        <begin position="445"/>
        <end position="478"/>
    </location>
</feature>
<dbReference type="PANTHER" id="PTHR12480:SF21">
    <property type="entry name" value="JMJC DOMAIN-CONTAINING PROTEIN 8"/>
    <property type="match status" value="1"/>
</dbReference>
<evidence type="ECO:0000259" key="4">
    <source>
        <dbReference type="PROSITE" id="PS51184"/>
    </source>
</evidence>
<feature type="transmembrane region" description="Helical" evidence="3">
    <location>
        <begin position="60"/>
        <end position="78"/>
    </location>
</feature>
<feature type="domain" description="JmjC" evidence="4">
    <location>
        <begin position="213"/>
        <end position="376"/>
    </location>
</feature>
<sequence length="548" mass="63097">MAKHESKHARKPSAKLSSEKPKSSSSTPSFSQSNFSLLPFPSLSSLMGSLLPLKHIHRKVRLAILFSALVAILSVLTYRNLGTSNSFWICHISGGVLALRPICEPVIAQKEWRPPSEEVWRQFGTDKCTIERVSVRDLTSERFEQEFRFKKSVIVIFPNGAADWTNPEDWSKRGLTKSYSQWTIHSGESLEIVRKGGNAKHVSSFEEYVDNLLMEERSENDTSEPKHYACDRQFFWFSKLGSSLRLPVYFQINTTSDESIFFLGPSLSGVVFHKHSDTWNGVVYGYKRWFLYPNTRTPPGGVYHGYSLMNWVKHVYPNLPEEDKPMECIQAPGEILYLAEGTYHATLNLGDTVAVAIQRKKATVRPEELSYEATQLTNFLQTQENPHPKNTFNERLLEIYREWHELLPESSEAVLKLGAVLYDMQEYAESVLWYKKAIEMDQYFIMAYLHLGKALTELRQYTEAEKSFLKAIELSPELWDNYREYGEFLLKRGRNTDALPVYKKGTELMPDLIPFWFYYKLCQVHVGDLEGAEASQKMIEEIKAKDGI</sequence>
<evidence type="ECO:0000256" key="3">
    <source>
        <dbReference type="SAM" id="Phobius"/>
    </source>
</evidence>
<dbReference type="PROSITE" id="PS51184">
    <property type="entry name" value="JMJC"/>
    <property type="match status" value="1"/>
</dbReference>
<reference evidence="5 6" key="1">
    <citation type="journal article" date="2021" name="Elife">
        <title>Chloroplast acquisition without the gene transfer in kleptoplastic sea slugs, Plakobranchus ocellatus.</title>
        <authorList>
            <person name="Maeda T."/>
            <person name="Takahashi S."/>
            <person name="Yoshida T."/>
            <person name="Shimamura S."/>
            <person name="Takaki Y."/>
            <person name="Nagai Y."/>
            <person name="Toyoda A."/>
            <person name="Suzuki Y."/>
            <person name="Arimoto A."/>
            <person name="Ishii H."/>
            <person name="Satoh N."/>
            <person name="Nishiyama T."/>
            <person name="Hasebe M."/>
            <person name="Maruyama T."/>
            <person name="Minagawa J."/>
            <person name="Obokata J."/>
            <person name="Shigenobu S."/>
        </authorList>
    </citation>
    <scope>NUCLEOTIDE SEQUENCE [LARGE SCALE GENOMIC DNA]</scope>
</reference>
<dbReference type="InterPro" id="IPR019734">
    <property type="entry name" value="TPR_rpt"/>
</dbReference>
<dbReference type="GO" id="GO:0005634">
    <property type="term" value="C:nucleus"/>
    <property type="evidence" value="ECO:0007669"/>
    <property type="project" value="TreeGrafter"/>
</dbReference>
<dbReference type="PANTHER" id="PTHR12480">
    <property type="entry name" value="ARGININE DEMETHYLASE AND LYSYL-HYDROXYLASE JMJD"/>
    <property type="match status" value="1"/>
</dbReference>
<name>A0AAV4D8P3_9GAST</name>
<evidence type="ECO:0000313" key="5">
    <source>
        <dbReference type="EMBL" id="GFO40495.1"/>
    </source>
</evidence>
<dbReference type="AlphaFoldDB" id="A0AAV4D8P3"/>
<keyword evidence="6" id="KW-1185">Reference proteome</keyword>
<keyword evidence="3" id="KW-0812">Transmembrane</keyword>
<feature type="region of interest" description="Disordered" evidence="2">
    <location>
        <begin position="1"/>
        <end position="32"/>
    </location>
</feature>